<sequence length="151" mass="17392">MNLTATQKVTVEDTFTGLLKCQHNLCYHIAQRLKPYDITRQQYEVLNILSENFPGKLNINAVKAKMNETMPDISRIANRLFEKGFIHRIKQEADKRNTEIALTEKGIRVLQDVQPIINEEMGSHFENLSADELLTLHQIIYKVSENNPLKG</sequence>
<comment type="subcellular location">
    <subcellularLocation>
        <location evidence="1">Cytoplasm</location>
    </subcellularLocation>
</comment>
<dbReference type="GO" id="GO:0005737">
    <property type="term" value="C:cytoplasm"/>
    <property type="evidence" value="ECO:0007669"/>
    <property type="project" value="UniProtKB-SubCell"/>
</dbReference>
<keyword evidence="3" id="KW-0238">DNA-binding</keyword>
<dbReference type="PANTHER" id="PTHR42756">
    <property type="entry name" value="TRANSCRIPTIONAL REGULATOR, MARR"/>
    <property type="match status" value="1"/>
</dbReference>
<evidence type="ECO:0000256" key="4">
    <source>
        <dbReference type="ARBA" id="ARBA00023163"/>
    </source>
</evidence>
<evidence type="ECO:0000256" key="7">
    <source>
        <dbReference type="ARBA" id="ARBA00047207"/>
    </source>
</evidence>
<keyword evidence="2" id="KW-0805">Transcription regulation</keyword>
<reference evidence="9" key="1">
    <citation type="submission" date="2021-01" db="EMBL/GenBank/DDBJ databases">
        <title>Marivirga aurantiaca sp. nov., isolated from intertidal surface sediments.</title>
        <authorList>
            <person name="Zhang M."/>
        </authorList>
    </citation>
    <scope>NUCLEOTIDE SEQUENCE</scope>
    <source>
        <strain evidence="9">S37H4</strain>
    </source>
</reference>
<dbReference type="PRINTS" id="PR00598">
    <property type="entry name" value="HTHMARR"/>
</dbReference>
<dbReference type="Pfam" id="PF22381">
    <property type="entry name" value="Staph_reg_Sar_Rot"/>
    <property type="match status" value="1"/>
</dbReference>
<evidence type="ECO:0000256" key="3">
    <source>
        <dbReference type="ARBA" id="ARBA00023125"/>
    </source>
</evidence>
<keyword evidence="4" id="KW-0804">Transcription</keyword>
<evidence type="ECO:0000256" key="1">
    <source>
        <dbReference type="ARBA" id="ARBA00004496"/>
    </source>
</evidence>
<dbReference type="PANTHER" id="PTHR42756:SF1">
    <property type="entry name" value="TRANSCRIPTIONAL REPRESSOR OF EMRAB OPERON"/>
    <property type="match status" value="1"/>
</dbReference>
<dbReference type="SMART" id="SM00347">
    <property type="entry name" value="HTH_MARR"/>
    <property type="match status" value="1"/>
</dbReference>
<dbReference type="GO" id="GO:0003700">
    <property type="term" value="F:DNA-binding transcription factor activity"/>
    <property type="evidence" value="ECO:0007669"/>
    <property type="project" value="InterPro"/>
</dbReference>
<dbReference type="EMBL" id="JAEQBW010000001">
    <property type="protein sequence ID" value="MBK6264123.1"/>
    <property type="molecule type" value="Genomic_DNA"/>
</dbReference>
<dbReference type="InterPro" id="IPR036388">
    <property type="entry name" value="WH-like_DNA-bd_sf"/>
</dbReference>
<protein>
    <recommendedName>
        <fullName evidence="6">HTH-type transcriptional regulator SarZ</fullName>
    </recommendedName>
    <alternativeName>
        <fullName evidence="7">Staphylococcal accessory regulator Z</fullName>
    </alternativeName>
</protein>
<dbReference type="InterPro" id="IPR000835">
    <property type="entry name" value="HTH_MarR-typ"/>
</dbReference>
<evidence type="ECO:0000256" key="5">
    <source>
        <dbReference type="ARBA" id="ARBA00046337"/>
    </source>
</evidence>
<organism evidence="9 10">
    <name type="scientific">Marivirga aurantiaca</name>
    <dbReference type="NCBI Taxonomy" id="2802615"/>
    <lineage>
        <taxon>Bacteria</taxon>
        <taxon>Pseudomonadati</taxon>
        <taxon>Bacteroidota</taxon>
        <taxon>Cytophagia</taxon>
        <taxon>Cytophagales</taxon>
        <taxon>Marivirgaceae</taxon>
        <taxon>Marivirga</taxon>
    </lineage>
</organism>
<evidence type="ECO:0000313" key="10">
    <source>
        <dbReference type="Proteomes" id="UP000611723"/>
    </source>
</evidence>
<evidence type="ECO:0000313" key="9">
    <source>
        <dbReference type="EMBL" id="MBK6264123.1"/>
    </source>
</evidence>
<dbReference type="Proteomes" id="UP000611723">
    <property type="component" value="Unassembled WGS sequence"/>
</dbReference>
<name>A0A934WW31_9BACT</name>
<dbReference type="InterPro" id="IPR036390">
    <property type="entry name" value="WH_DNA-bd_sf"/>
</dbReference>
<keyword evidence="10" id="KW-1185">Reference proteome</keyword>
<evidence type="ECO:0000256" key="6">
    <source>
        <dbReference type="ARBA" id="ARBA00047188"/>
    </source>
</evidence>
<dbReference type="AlphaFoldDB" id="A0A934WW31"/>
<dbReference type="Gene3D" id="1.10.10.10">
    <property type="entry name" value="Winged helix-like DNA-binding domain superfamily/Winged helix DNA-binding domain"/>
    <property type="match status" value="1"/>
</dbReference>
<dbReference type="InterPro" id="IPR055166">
    <property type="entry name" value="Transc_reg_Sar_Rot_HTH"/>
</dbReference>
<dbReference type="PROSITE" id="PS50995">
    <property type="entry name" value="HTH_MARR_2"/>
    <property type="match status" value="1"/>
</dbReference>
<comment type="similarity">
    <text evidence="5">Belongs to the SarZ family.</text>
</comment>
<evidence type="ECO:0000259" key="8">
    <source>
        <dbReference type="PROSITE" id="PS50995"/>
    </source>
</evidence>
<comment type="caution">
    <text evidence="9">The sequence shown here is derived from an EMBL/GenBank/DDBJ whole genome shotgun (WGS) entry which is preliminary data.</text>
</comment>
<dbReference type="SUPFAM" id="SSF46785">
    <property type="entry name" value="Winged helix' DNA-binding domain"/>
    <property type="match status" value="1"/>
</dbReference>
<proteinExistence type="inferred from homology"/>
<evidence type="ECO:0000256" key="2">
    <source>
        <dbReference type="ARBA" id="ARBA00023015"/>
    </source>
</evidence>
<dbReference type="GO" id="GO:0003677">
    <property type="term" value="F:DNA binding"/>
    <property type="evidence" value="ECO:0007669"/>
    <property type="project" value="UniProtKB-KW"/>
</dbReference>
<accession>A0A934WW31</accession>
<gene>
    <name evidence="9" type="ORF">JKA74_03660</name>
</gene>
<feature type="domain" description="HTH marR-type" evidence="8">
    <location>
        <begin position="1"/>
        <end position="145"/>
    </location>
</feature>
<dbReference type="RefSeq" id="WP_201429798.1">
    <property type="nucleotide sequence ID" value="NZ_JAEQBW010000001.1"/>
</dbReference>